<dbReference type="KEGG" id="pka:PQ456_08625"/>
<dbReference type="Proteomes" id="UP001220509">
    <property type="component" value="Chromosome"/>
</dbReference>
<name>A0AAX3M6Q5_9BACL</name>
<evidence type="ECO:0008006" key="4">
    <source>
        <dbReference type="Google" id="ProtNLM"/>
    </source>
</evidence>
<dbReference type="AlphaFoldDB" id="A0AAX3M6Q5"/>
<feature type="compositionally biased region" description="Low complexity" evidence="1">
    <location>
        <begin position="331"/>
        <end position="344"/>
    </location>
</feature>
<accession>A0AAX3M6Q5</accession>
<feature type="region of interest" description="Disordered" evidence="1">
    <location>
        <begin position="372"/>
        <end position="393"/>
    </location>
</feature>
<sequence length="714" mass="74900">MNIGSLFRGLIGDSKPGEARQMELKEGQVVRGVVTSVSEDGQEAVVQIQGVKVRAKLETPLQQGATTLLQVQPPDQDGMPVLKPVAGNPANPLPNASMGEVLDSFNLPDTKENREMITQMRASGITLNADNVKNIQATLSQKPAGVPVGEWVQSAAVAIQRGLPVTAQSVSGLQQAIFGPPLHDLLSNLDNLVRATVTQVQDNAANVNTGTNANQDPETVSTNTSGNNPAVNGNTNPAQSNNTTSALLGKLQTVLDQLGSIVAQSGDQATDATGGKLTSPAVPNPTVPQAPTASATVPTVNTQAQQADDITPSASTTVSPSLSATTDDAEPVTANSTNTASTVNPKVQTTEPWLGRVLKLLGAEHEQQMVRASVNNSSPEAVATRTEQTPASLSANGLTQAQASLDPATSRNGNPALAPNVLNSTLNTGVEEQLPAPASRVANAANPNALQQTAANELLIDPEVELNNPATSKQATTNAQTVVNGQNVPTDDLLPNAALLKNANSLEATNPSHIAQQMASHTDDAVSKAQDTLKGLLLQLTAADDVPPALKDAAQQLVQQLTGQQLLLNTDRTAPFAQVTMFVPFRGPDGQETASVQIQSRRGPKGELDASNCRLWFDLDMHSLGPTLVDVHVVDKIVTLKVHNDLEQLAPLVESKREEMATAMGALGYQLLSLKVDTMPVRSDTVNDNSLGMSDSDLLQRYAPPDYKGVDMKI</sequence>
<evidence type="ECO:0000313" key="3">
    <source>
        <dbReference type="Proteomes" id="UP001220509"/>
    </source>
</evidence>
<feature type="compositionally biased region" description="Low complexity" evidence="1">
    <location>
        <begin position="204"/>
        <end position="214"/>
    </location>
</feature>
<feature type="region of interest" description="Disordered" evidence="1">
    <location>
        <begin position="266"/>
        <end position="344"/>
    </location>
</feature>
<evidence type="ECO:0000256" key="1">
    <source>
        <dbReference type="SAM" id="MobiDB-lite"/>
    </source>
</evidence>
<gene>
    <name evidence="2" type="ORF">PQ456_08625</name>
</gene>
<feature type="region of interest" description="Disordered" evidence="1">
    <location>
        <begin position="204"/>
        <end position="243"/>
    </location>
</feature>
<proteinExistence type="predicted"/>
<reference evidence="2 3" key="1">
    <citation type="submission" date="2023-02" db="EMBL/GenBank/DDBJ databases">
        <title>Genome sequence of Paenibacillus kyungheensis KACC 18744.</title>
        <authorList>
            <person name="Kim S."/>
            <person name="Heo J."/>
            <person name="Kwon S.-W."/>
        </authorList>
    </citation>
    <scope>NUCLEOTIDE SEQUENCE [LARGE SCALE GENOMIC DNA]</scope>
    <source>
        <strain evidence="2 3">KACC 18744</strain>
    </source>
</reference>
<feature type="compositionally biased region" description="Polar residues" evidence="1">
    <location>
        <begin position="215"/>
        <end position="243"/>
    </location>
</feature>
<dbReference type="RefSeq" id="WP_273615750.1">
    <property type="nucleotide sequence ID" value="NZ_CP117416.1"/>
</dbReference>
<feature type="compositionally biased region" description="Polar residues" evidence="1">
    <location>
        <begin position="373"/>
        <end position="393"/>
    </location>
</feature>
<dbReference type="EMBL" id="CP117416">
    <property type="protein sequence ID" value="WCT57556.1"/>
    <property type="molecule type" value="Genomic_DNA"/>
</dbReference>
<evidence type="ECO:0000313" key="2">
    <source>
        <dbReference type="EMBL" id="WCT57556.1"/>
    </source>
</evidence>
<keyword evidence="3" id="KW-1185">Reference proteome</keyword>
<feature type="compositionally biased region" description="Polar residues" evidence="1">
    <location>
        <begin position="289"/>
        <end position="326"/>
    </location>
</feature>
<organism evidence="2 3">
    <name type="scientific">Paenibacillus kyungheensis</name>
    <dbReference type="NCBI Taxonomy" id="1452732"/>
    <lineage>
        <taxon>Bacteria</taxon>
        <taxon>Bacillati</taxon>
        <taxon>Bacillota</taxon>
        <taxon>Bacilli</taxon>
        <taxon>Bacillales</taxon>
        <taxon>Paenibacillaceae</taxon>
        <taxon>Paenibacillus</taxon>
    </lineage>
</organism>
<protein>
    <recommendedName>
        <fullName evidence="4">Flagellar hook-length control protein FliK</fullName>
    </recommendedName>
</protein>